<dbReference type="SUPFAM" id="SSF58104">
    <property type="entry name" value="Methyl-accepting chemotaxis protein (MCP) signaling domain"/>
    <property type="match status" value="1"/>
</dbReference>
<dbReference type="SMART" id="SM00283">
    <property type="entry name" value="MA"/>
    <property type="match status" value="1"/>
</dbReference>
<dbReference type="EMBL" id="JAHBCL010000012">
    <property type="protein sequence ID" value="MBS7526670.1"/>
    <property type="molecule type" value="Genomic_DNA"/>
</dbReference>
<proteinExistence type="inferred from homology"/>
<dbReference type="Gene3D" id="1.20.120.30">
    <property type="entry name" value="Aspartate receptor, ligand-binding domain"/>
    <property type="match status" value="1"/>
</dbReference>
<evidence type="ECO:0000256" key="3">
    <source>
        <dbReference type="PROSITE-ProRule" id="PRU00284"/>
    </source>
</evidence>
<feature type="domain" description="Methyl-accepting transducer" evidence="4">
    <location>
        <begin position="76"/>
        <end position="312"/>
    </location>
</feature>
<name>A0ABS5PNC9_9FIRM</name>
<gene>
    <name evidence="5" type="ORF">KHM83_08275</name>
</gene>
<dbReference type="Proteomes" id="UP000746471">
    <property type="component" value="Unassembled WGS sequence"/>
</dbReference>
<dbReference type="PANTHER" id="PTHR32089:SF112">
    <property type="entry name" value="LYSOZYME-LIKE PROTEIN-RELATED"/>
    <property type="match status" value="1"/>
</dbReference>
<comment type="similarity">
    <text evidence="2">Belongs to the methyl-accepting chemotaxis (MCP) protein family.</text>
</comment>
<evidence type="ECO:0000313" key="6">
    <source>
        <dbReference type="Proteomes" id="UP000746471"/>
    </source>
</evidence>
<keyword evidence="6" id="KW-1185">Reference proteome</keyword>
<dbReference type="InterPro" id="IPR025991">
    <property type="entry name" value="Chemoreceptor_zinc-bind_dom"/>
</dbReference>
<sequence>MRRKRALFRKAPCEEAECILQHVESHILGEDTVEPKVEYPIHKNLLYFFKRLFNSEKKLSEVSKDVLNVAVSLSEFDVNMAYTSDKLVQFAEDMAELSESNLAIVEETNASMTQVSTTVTEASETLEQLSASSAELLNQNEEGLVQLNNVMALKDNVIEEAEIMHQHIQNLIDMTDKVNEIVKSVGDIADQTNLLALNASIEAARAGESGRGFAVVAEEIRKLADGTKQSLEGMNNFVTSIKKTAAEGETSMKTTLDATANMSEQITNVSDTLNGNMDLMRDAINGIHEINAAMSGIQISTEEINQAMNASSEDAQKLRYMTESIFDSAKESQVFAENIKAIDDKLSGNVKTMMDALNGGRNALSNEEFVTIIENAIASHKQWMKKLAQITETMTVTPLQTDGNRCGFGHFYKSIEVYNADLSDLWAQIDVIHKTLHTNGGKVIEAVKNHQADEARKYYQESTVNAEKIVAIFSSIVDIVKKNESKKIQIFQNDIKTPAPVNILT</sequence>
<evidence type="ECO:0000256" key="2">
    <source>
        <dbReference type="ARBA" id="ARBA00029447"/>
    </source>
</evidence>
<evidence type="ECO:0000313" key="5">
    <source>
        <dbReference type="EMBL" id="MBS7526670.1"/>
    </source>
</evidence>
<organism evidence="5 6">
    <name type="scientific">Fusibacter paucivorans</name>
    <dbReference type="NCBI Taxonomy" id="76009"/>
    <lineage>
        <taxon>Bacteria</taxon>
        <taxon>Bacillati</taxon>
        <taxon>Bacillota</taxon>
        <taxon>Clostridia</taxon>
        <taxon>Eubacteriales</taxon>
        <taxon>Eubacteriales Family XII. Incertae Sedis</taxon>
        <taxon>Fusibacter</taxon>
    </lineage>
</organism>
<protein>
    <submittedName>
        <fullName evidence="5">Chemotaxis protein</fullName>
    </submittedName>
</protein>
<dbReference type="PROSITE" id="PS50111">
    <property type="entry name" value="CHEMOTAXIS_TRANSDUC_2"/>
    <property type="match status" value="1"/>
</dbReference>
<dbReference type="Pfam" id="PF13682">
    <property type="entry name" value="CZB"/>
    <property type="match status" value="1"/>
</dbReference>
<dbReference type="Pfam" id="PF00015">
    <property type="entry name" value="MCPsignal"/>
    <property type="match status" value="1"/>
</dbReference>
<dbReference type="Gene3D" id="1.10.287.950">
    <property type="entry name" value="Methyl-accepting chemotaxis protein"/>
    <property type="match status" value="1"/>
</dbReference>
<dbReference type="PRINTS" id="PR00260">
    <property type="entry name" value="CHEMTRNSDUCR"/>
</dbReference>
<dbReference type="InterPro" id="IPR004090">
    <property type="entry name" value="Chemotax_Me-accpt_rcpt"/>
</dbReference>
<dbReference type="InterPro" id="IPR004089">
    <property type="entry name" value="MCPsignal_dom"/>
</dbReference>
<evidence type="ECO:0000259" key="4">
    <source>
        <dbReference type="PROSITE" id="PS50111"/>
    </source>
</evidence>
<accession>A0ABS5PNC9</accession>
<reference evidence="5 6" key="1">
    <citation type="submission" date="2021-05" db="EMBL/GenBank/DDBJ databases">
        <title>Fusibacter ferrireducens sp. nov., an anaerobic, sulfur- and Fe-reducing bacterium isolated from the mangrove sediment.</title>
        <authorList>
            <person name="Qiu D."/>
        </authorList>
    </citation>
    <scope>NUCLEOTIDE SEQUENCE [LARGE SCALE GENOMIC DNA]</scope>
    <source>
        <strain evidence="5 6">DSM 12116</strain>
    </source>
</reference>
<comment type="caution">
    <text evidence="5">The sequence shown here is derived from an EMBL/GenBank/DDBJ whole genome shotgun (WGS) entry which is preliminary data.</text>
</comment>
<keyword evidence="1 3" id="KW-0807">Transducer</keyword>
<evidence type="ECO:0000256" key="1">
    <source>
        <dbReference type="ARBA" id="ARBA00023224"/>
    </source>
</evidence>
<dbReference type="RefSeq" id="WP_213236531.1">
    <property type="nucleotide sequence ID" value="NZ_JAHBCL010000012.1"/>
</dbReference>
<dbReference type="PANTHER" id="PTHR32089">
    <property type="entry name" value="METHYL-ACCEPTING CHEMOTAXIS PROTEIN MCPB"/>
    <property type="match status" value="1"/>
</dbReference>